<accession>A0ACD0NP06</accession>
<dbReference type="EMBL" id="KZ820398">
    <property type="protein sequence ID" value="PWN47558.1"/>
    <property type="molecule type" value="Genomic_DNA"/>
</dbReference>
<evidence type="ECO:0000313" key="2">
    <source>
        <dbReference type="Proteomes" id="UP000245626"/>
    </source>
</evidence>
<dbReference type="Proteomes" id="UP000245626">
    <property type="component" value="Unassembled WGS sequence"/>
</dbReference>
<evidence type="ECO:0000313" key="1">
    <source>
        <dbReference type="EMBL" id="PWN47558.1"/>
    </source>
</evidence>
<organism evidence="1 2">
    <name type="scientific">Violaceomyces palustris</name>
    <dbReference type="NCBI Taxonomy" id="1673888"/>
    <lineage>
        <taxon>Eukaryota</taxon>
        <taxon>Fungi</taxon>
        <taxon>Dikarya</taxon>
        <taxon>Basidiomycota</taxon>
        <taxon>Ustilaginomycotina</taxon>
        <taxon>Ustilaginomycetes</taxon>
        <taxon>Violaceomycetales</taxon>
        <taxon>Violaceomycetaceae</taxon>
        <taxon>Violaceomyces</taxon>
    </lineage>
</organism>
<name>A0ACD0NP06_9BASI</name>
<gene>
    <name evidence="1" type="ORF">IE53DRAFT_244278</name>
</gene>
<keyword evidence="2" id="KW-1185">Reference proteome</keyword>
<reference evidence="1 2" key="1">
    <citation type="journal article" date="2018" name="Mol. Biol. Evol.">
        <title>Broad Genomic Sampling Reveals a Smut Pathogenic Ancestry of the Fungal Clade Ustilaginomycotina.</title>
        <authorList>
            <person name="Kijpornyongpan T."/>
            <person name="Mondo S.J."/>
            <person name="Barry K."/>
            <person name="Sandor L."/>
            <person name="Lee J."/>
            <person name="Lipzen A."/>
            <person name="Pangilinan J."/>
            <person name="LaButti K."/>
            <person name="Hainaut M."/>
            <person name="Henrissat B."/>
            <person name="Grigoriev I.V."/>
            <person name="Spatafora J.W."/>
            <person name="Aime M.C."/>
        </authorList>
    </citation>
    <scope>NUCLEOTIDE SEQUENCE [LARGE SCALE GENOMIC DNA]</scope>
    <source>
        <strain evidence="1 2">SA 807</strain>
    </source>
</reference>
<proteinExistence type="predicted"/>
<sequence length="188" mass="21306">MRHSWPSPSSSFRVLRSEREREREDRGWWRRQTQSSVQRPTVLSFPFSFYLLPSHLLHRPYPSSSSFLLPSSLSSSILCLSLILPTALSPSSVFHPSPSTFHPPFPFPLSLLQSFSFLSISSHQAYTLSYLPSELPLLTNPVFCSVHIHANTLSNTRLWISLFLSTSGLPTLTYTQEADTHSLFRPSA</sequence>
<protein>
    <submittedName>
        <fullName evidence="1">Uncharacterized protein</fullName>
    </submittedName>
</protein>